<feature type="chain" id="PRO_5039068234" evidence="4">
    <location>
        <begin position="22"/>
        <end position="425"/>
    </location>
</feature>
<name>A0A1M4YSG3_9CLOT</name>
<dbReference type="SUPFAM" id="SSF53850">
    <property type="entry name" value="Periplasmic binding protein-like II"/>
    <property type="match status" value="1"/>
</dbReference>
<dbReference type="PANTHER" id="PTHR30061">
    <property type="entry name" value="MALTOSE-BINDING PERIPLASMIC PROTEIN"/>
    <property type="match status" value="1"/>
</dbReference>
<dbReference type="STRING" id="1122155.SAMN02745158_02476"/>
<dbReference type="Proteomes" id="UP000184245">
    <property type="component" value="Unassembled WGS sequence"/>
</dbReference>
<feature type="signal peptide" evidence="4">
    <location>
        <begin position="1"/>
        <end position="21"/>
    </location>
</feature>
<proteinExistence type="inferred from homology"/>
<comment type="similarity">
    <text evidence="1">Belongs to the bacterial solute-binding protein 1 family.</text>
</comment>
<dbReference type="OrthoDB" id="1650741at2"/>
<dbReference type="Pfam" id="PF13416">
    <property type="entry name" value="SBP_bac_8"/>
    <property type="match status" value="1"/>
</dbReference>
<dbReference type="GO" id="GO:0042956">
    <property type="term" value="P:maltodextrin transmembrane transport"/>
    <property type="evidence" value="ECO:0007669"/>
    <property type="project" value="TreeGrafter"/>
</dbReference>
<dbReference type="RefSeq" id="WP_072852176.1">
    <property type="nucleotide sequence ID" value="NZ_FQVI01000012.1"/>
</dbReference>
<dbReference type="GO" id="GO:0015768">
    <property type="term" value="P:maltose transport"/>
    <property type="evidence" value="ECO:0007669"/>
    <property type="project" value="TreeGrafter"/>
</dbReference>
<dbReference type="GO" id="GO:1901982">
    <property type="term" value="F:maltose binding"/>
    <property type="evidence" value="ECO:0007669"/>
    <property type="project" value="TreeGrafter"/>
</dbReference>
<dbReference type="InterPro" id="IPR006059">
    <property type="entry name" value="SBP"/>
</dbReference>
<dbReference type="GO" id="GO:0055052">
    <property type="term" value="C:ATP-binding cassette (ABC) transporter complex, substrate-binding subunit-containing"/>
    <property type="evidence" value="ECO:0007669"/>
    <property type="project" value="TreeGrafter"/>
</dbReference>
<evidence type="ECO:0000256" key="4">
    <source>
        <dbReference type="SAM" id="SignalP"/>
    </source>
</evidence>
<keyword evidence="3 4" id="KW-0732">Signal</keyword>
<evidence type="ECO:0000313" key="5">
    <source>
        <dbReference type="EMBL" id="SHF08422.1"/>
    </source>
</evidence>
<accession>A0A1M4YSG3</accession>
<dbReference type="Gene3D" id="3.40.190.10">
    <property type="entry name" value="Periplasmic binding protein-like II"/>
    <property type="match status" value="2"/>
</dbReference>
<dbReference type="AlphaFoldDB" id="A0A1M4YSG3"/>
<evidence type="ECO:0000256" key="1">
    <source>
        <dbReference type="ARBA" id="ARBA00008520"/>
    </source>
</evidence>
<sequence length="425" mass="47489">MKRKKIAGMCSVLLMFSLVLPGCGSKNQVVNYGDAKEEAASITFFGNKYEPENVTVIEEIISDFMSENPEIRVSYESLKGTEYYEALEKRMSAGKGDDVFMVNHDAVLRLGAEGQLADLSELTAISEYTDRMLSQMDREGKIFWVPTTVSAFGLYCNLDLLEKHKQKIPENLSQWEEVCGYFKGQGITPIIANNDISLKTLAIGAGFYPVYQEGRQQEVFSRLNRGEDSLSQYLTEGFSLADRFIRKGYIDGERAVHTKKTSDDLEEFVKGEAPFMLTGAWAAGRTRDMEPGFEFQVVPIPVLENGALMVINADTRLSVNAHSKNEAAAKKFVEYFTQRENIQKFADQQSSFSPLKEGSPSSREEIQPLIACYQSGRTVIGADGMLNLPIWDLTAQASEKLLAGEALDSVLDWMDQRAEEERSVP</sequence>
<reference evidence="5 6" key="1">
    <citation type="submission" date="2016-11" db="EMBL/GenBank/DDBJ databases">
        <authorList>
            <person name="Jaros S."/>
            <person name="Januszkiewicz K."/>
            <person name="Wedrychowicz H."/>
        </authorList>
    </citation>
    <scope>NUCLEOTIDE SEQUENCE [LARGE SCALE GENOMIC DNA]</scope>
    <source>
        <strain evidence="5 6">DSM 17459</strain>
    </source>
</reference>
<gene>
    <name evidence="5" type="ORF">SAMN02745158_02476</name>
</gene>
<dbReference type="PANTHER" id="PTHR30061:SF50">
    <property type="entry name" value="MALTOSE_MALTODEXTRIN-BINDING PERIPLASMIC PROTEIN"/>
    <property type="match status" value="1"/>
</dbReference>
<keyword evidence="2" id="KW-0813">Transport</keyword>
<evidence type="ECO:0000256" key="3">
    <source>
        <dbReference type="ARBA" id="ARBA00022729"/>
    </source>
</evidence>
<evidence type="ECO:0000313" key="6">
    <source>
        <dbReference type="Proteomes" id="UP000184245"/>
    </source>
</evidence>
<organism evidence="5 6">
    <name type="scientific">Lactonifactor longoviformis DSM 17459</name>
    <dbReference type="NCBI Taxonomy" id="1122155"/>
    <lineage>
        <taxon>Bacteria</taxon>
        <taxon>Bacillati</taxon>
        <taxon>Bacillota</taxon>
        <taxon>Clostridia</taxon>
        <taxon>Eubacteriales</taxon>
        <taxon>Clostridiaceae</taxon>
        <taxon>Lactonifactor</taxon>
    </lineage>
</organism>
<keyword evidence="6" id="KW-1185">Reference proteome</keyword>
<dbReference type="EMBL" id="FQVI01000012">
    <property type="protein sequence ID" value="SHF08422.1"/>
    <property type="molecule type" value="Genomic_DNA"/>
</dbReference>
<protein>
    <submittedName>
        <fullName evidence="5">Carbohydrate ABC transporter substrate-binding protein, CUT1 family (TC 3.A.1.1.-)</fullName>
    </submittedName>
</protein>
<evidence type="ECO:0000256" key="2">
    <source>
        <dbReference type="ARBA" id="ARBA00022448"/>
    </source>
</evidence>